<sequence length="87" mass="10106">MNTYQKNNCRSPFKKTHEQFARMFELPEISQDNATSLRARFRNILKAHSNDLKPDTHGECAQRQPHNTPDFIPPVTRPAASSNDRFH</sequence>
<protein>
    <submittedName>
        <fullName evidence="2">Uncharacterized protein</fullName>
    </submittedName>
</protein>
<reference evidence="2 3" key="1">
    <citation type="submission" date="2022-10" db="EMBL/GenBank/DDBJ databases">
        <title>Characterization of Pseudomonas capsici strains from pepper and tomato in Georgia.</title>
        <authorList>
            <person name="Zhao M."/>
            <person name="Dutta B."/>
        </authorList>
    </citation>
    <scope>NUCLEOTIDE SEQUENCE [LARGE SCALE GENOMIC DNA]</scope>
    <source>
        <strain evidence="2 3">Pc20-5</strain>
    </source>
</reference>
<dbReference type="Proteomes" id="UP001207294">
    <property type="component" value="Unassembled WGS sequence"/>
</dbReference>
<dbReference type="EMBL" id="JAOXML010000015">
    <property type="protein sequence ID" value="MCV4378421.1"/>
    <property type="molecule type" value="Genomic_DNA"/>
</dbReference>
<dbReference type="RefSeq" id="WP_263943335.1">
    <property type="nucleotide sequence ID" value="NZ_JAOXMH010000014.1"/>
</dbReference>
<accession>A0ABT3C027</accession>
<name>A0ABT3C027_9PSED</name>
<organism evidence="2 3">
    <name type="scientific">Pseudomonas capsici</name>
    <dbReference type="NCBI Taxonomy" id="2810614"/>
    <lineage>
        <taxon>Bacteria</taxon>
        <taxon>Pseudomonadati</taxon>
        <taxon>Pseudomonadota</taxon>
        <taxon>Gammaproteobacteria</taxon>
        <taxon>Pseudomonadales</taxon>
        <taxon>Pseudomonadaceae</taxon>
        <taxon>Pseudomonas</taxon>
    </lineage>
</organism>
<evidence type="ECO:0000256" key="1">
    <source>
        <dbReference type="SAM" id="MobiDB-lite"/>
    </source>
</evidence>
<evidence type="ECO:0000313" key="2">
    <source>
        <dbReference type="EMBL" id="MCV4378421.1"/>
    </source>
</evidence>
<gene>
    <name evidence="2" type="ORF">OH718_17620</name>
</gene>
<feature type="region of interest" description="Disordered" evidence="1">
    <location>
        <begin position="48"/>
        <end position="87"/>
    </location>
</feature>
<evidence type="ECO:0000313" key="3">
    <source>
        <dbReference type="Proteomes" id="UP001207294"/>
    </source>
</evidence>
<feature type="compositionally biased region" description="Basic and acidic residues" evidence="1">
    <location>
        <begin position="48"/>
        <end position="60"/>
    </location>
</feature>
<proteinExistence type="predicted"/>
<keyword evidence="3" id="KW-1185">Reference proteome</keyword>
<comment type="caution">
    <text evidence="2">The sequence shown here is derived from an EMBL/GenBank/DDBJ whole genome shotgun (WGS) entry which is preliminary data.</text>
</comment>